<dbReference type="Gene3D" id="3.10.450.530">
    <property type="entry name" value="Ribonuclease toxin, BrnT, of type II toxin-antitoxin system"/>
    <property type="match status" value="1"/>
</dbReference>
<name>A0A9D6Z1G5_9BACT</name>
<evidence type="ECO:0000313" key="1">
    <source>
        <dbReference type="EMBL" id="MBI5251053.1"/>
    </source>
</evidence>
<evidence type="ECO:0000313" key="2">
    <source>
        <dbReference type="Proteomes" id="UP000807825"/>
    </source>
</evidence>
<dbReference type="AlphaFoldDB" id="A0A9D6Z1G5"/>
<gene>
    <name evidence="1" type="ORF">HY912_16310</name>
</gene>
<protein>
    <submittedName>
        <fullName evidence="1">BrnT family toxin</fullName>
    </submittedName>
</protein>
<sequence>MNYFSWNDEKNERLKKDRGVSFEEVVFHIERDELPEIVEHPKQEKYKGQRMFIVNIEDYAYLVPFIETEVEVFLKTIIPSRTATKKYLKRKTK</sequence>
<organism evidence="1 2">
    <name type="scientific">Desulfomonile tiedjei</name>
    <dbReference type="NCBI Taxonomy" id="2358"/>
    <lineage>
        <taxon>Bacteria</taxon>
        <taxon>Pseudomonadati</taxon>
        <taxon>Thermodesulfobacteriota</taxon>
        <taxon>Desulfomonilia</taxon>
        <taxon>Desulfomonilales</taxon>
        <taxon>Desulfomonilaceae</taxon>
        <taxon>Desulfomonile</taxon>
    </lineage>
</organism>
<accession>A0A9D6Z1G5</accession>
<dbReference type="Proteomes" id="UP000807825">
    <property type="component" value="Unassembled WGS sequence"/>
</dbReference>
<reference evidence="1" key="1">
    <citation type="submission" date="2020-07" db="EMBL/GenBank/DDBJ databases">
        <title>Huge and variable diversity of episymbiotic CPR bacteria and DPANN archaea in groundwater ecosystems.</title>
        <authorList>
            <person name="He C.Y."/>
            <person name="Keren R."/>
            <person name="Whittaker M."/>
            <person name="Farag I.F."/>
            <person name="Doudna J."/>
            <person name="Cate J.H.D."/>
            <person name="Banfield J.F."/>
        </authorList>
    </citation>
    <scope>NUCLEOTIDE SEQUENCE</scope>
    <source>
        <strain evidence="1">NC_groundwater_1664_Pr3_B-0.1um_52_9</strain>
    </source>
</reference>
<dbReference type="InterPro" id="IPR038573">
    <property type="entry name" value="BrnT_sf"/>
</dbReference>
<comment type="caution">
    <text evidence="1">The sequence shown here is derived from an EMBL/GenBank/DDBJ whole genome shotgun (WGS) entry which is preliminary data.</text>
</comment>
<dbReference type="EMBL" id="JACRDE010000424">
    <property type="protein sequence ID" value="MBI5251053.1"/>
    <property type="molecule type" value="Genomic_DNA"/>
</dbReference>
<proteinExistence type="predicted"/>